<keyword evidence="10" id="KW-1185">Reference proteome</keyword>
<evidence type="ECO:0000256" key="4">
    <source>
        <dbReference type="ARBA" id="ARBA00022723"/>
    </source>
</evidence>
<dbReference type="EMBL" id="KB456267">
    <property type="protein sequence ID" value="EMF10657.1"/>
    <property type="molecule type" value="Genomic_DNA"/>
</dbReference>
<evidence type="ECO:0000256" key="3">
    <source>
        <dbReference type="ARBA" id="ARBA00022617"/>
    </source>
</evidence>
<keyword evidence="5" id="KW-0560">Oxidoreductase</keyword>
<reference evidence="9 10" key="1">
    <citation type="journal article" date="2012" name="PLoS Pathog.">
        <title>Diverse lifestyles and strategies of plant pathogenesis encoded in the genomes of eighteen Dothideomycetes fungi.</title>
        <authorList>
            <person name="Ohm R.A."/>
            <person name="Feau N."/>
            <person name="Henrissat B."/>
            <person name="Schoch C.L."/>
            <person name="Horwitz B.A."/>
            <person name="Barry K.W."/>
            <person name="Condon B.J."/>
            <person name="Copeland A.C."/>
            <person name="Dhillon B."/>
            <person name="Glaser F."/>
            <person name="Hesse C.N."/>
            <person name="Kosti I."/>
            <person name="LaButti K."/>
            <person name="Lindquist E.A."/>
            <person name="Lucas S."/>
            <person name="Salamov A.A."/>
            <person name="Bradshaw R.E."/>
            <person name="Ciuffetti L."/>
            <person name="Hamelin R.C."/>
            <person name="Kema G.H.J."/>
            <person name="Lawrence C."/>
            <person name="Scott J.A."/>
            <person name="Spatafora J.W."/>
            <person name="Turgeon B.G."/>
            <person name="de Wit P.J.G.M."/>
            <person name="Zhong S."/>
            <person name="Goodwin S.B."/>
            <person name="Grigoriev I.V."/>
        </authorList>
    </citation>
    <scope>NUCLEOTIDE SEQUENCE [LARGE SCALE GENOMIC DNA]</scope>
    <source>
        <strain evidence="9 10">SO2202</strain>
    </source>
</reference>
<dbReference type="HOGENOM" id="CLU_050230_1_0_1"/>
<evidence type="ECO:0000259" key="8">
    <source>
        <dbReference type="PROSITE" id="PS51405"/>
    </source>
</evidence>
<dbReference type="InterPro" id="IPR000028">
    <property type="entry name" value="Chloroperoxidase"/>
</dbReference>
<accession>N1QFX1</accession>
<keyword evidence="2 9" id="KW-0575">Peroxidase</keyword>
<proteinExistence type="inferred from homology"/>
<dbReference type="GeneID" id="27900176"/>
<dbReference type="eggNOG" id="ENOG502QTVQ">
    <property type="taxonomic scope" value="Eukaryota"/>
</dbReference>
<dbReference type="AlphaFoldDB" id="N1QFX1"/>
<dbReference type="PROSITE" id="PS51405">
    <property type="entry name" value="HEME_HALOPEROXIDASE"/>
    <property type="match status" value="1"/>
</dbReference>
<evidence type="ECO:0000256" key="6">
    <source>
        <dbReference type="ARBA" id="ARBA00023004"/>
    </source>
</evidence>
<keyword evidence="4" id="KW-0479">Metal-binding</keyword>
<feature type="domain" description="Heme haloperoxidase family profile" evidence="8">
    <location>
        <begin position="49"/>
        <end position="261"/>
    </location>
</feature>
<dbReference type="RefSeq" id="XP_016758778.1">
    <property type="nucleotide sequence ID" value="XM_016903039.1"/>
</dbReference>
<dbReference type="OMA" id="NFAPTFC"/>
<organism evidence="9 10">
    <name type="scientific">Sphaerulina musiva (strain SO2202)</name>
    <name type="common">Poplar stem canker fungus</name>
    <name type="synonym">Septoria musiva</name>
    <dbReference type="NCBI Taxonomy" id="692275"/>
    <lineage>
        <taxon>Eukaryota</taxon>
        <taxon>Fungi</taxon>
        <taxon>Dikarya</taxon>
        <taxon>Ascomycota</taxon>
        <taxon>Pezizomycotina</taxon>
        <taxon>Dothideomycetes</taxon>
        <taxon>Dothideomycetidae</taxon>
        <taxon>Mycosphaerellales</taxon>
        <taxon>Mycosphaerellaceae</taxon>
        <taxon>Sphaerulina</taxon>
    </lineage>
</organism>
<evidence type="ECO:0000256" key="7">
    <source>
        <dbReference type="ARBA" id="ARBA00025795"/>
    </source>
</evidence>
<keyword evidence="6" id="KW-0408">Iron</keyword>
<name>N1QFX1_SPHMS</name>
<dbReference type="PANTHER" id="PTHR33577">
    <property type="entry name" value="STERIGMATOCYSTIN BIOSYNTHESIS PEROXIDASE STCC-RELATED"/>
    <property type="match status" value="1"/>
</dbReference>
<evidence type="ECO:0000313" key="9">
    <source>
        <dbReference type="EMBL" id="EMF10657.1"/>
    </source>
</evidence>
<evidence type="ECO:0000313" key="10">
    <source>
        <dbReference type="Proteomes" id="UP000016931"/>
    </source>
</evidence>
<gene>
    <name evidence="9" type="ORF">SEPMUDRAFT_143306</name>
</gene>
<dbReference type="PANTHER" id="PTHR33577:SF18">
    <property type="entry name" value="HEME HALOPEROXIDASE FAMILY PROFILE DOMAIN-CONTAINING PROTEIN"/>
    <property type="match status" value="1"/>
</dbReference>
<dbReference type="SUPFAM" id="SSF47571">
    <property type="entry name" value="Cloroperoxidase"/>
    <property type="match status" value="1"/>
</dbReference>
<dbReference type="Proteomes" id="UP000016931">
    <property type="component" value="Unassembled WGS sequence"/>
</dbReference>
<dbReference type="OrthoDB" id="407298at2759"/>
<evidence type="ECO:0000256" key="2">
    <source>
        <dbReference type="ARBA" id="ARBA00022559"/>
    </source>
</evidence>
<evidence type="ECO:0000256" key="1">
    <source>
        <dbReference type="ARBA" id="ARBA00001970"/>
    </source>
</evidence>
<dbReference type="GO" id="GO:0046872">
    <property type="term" value="F:metal ion binding"/>
    <property type="evidence" value="ECO:0007669"/>
    <property type="project" value="UniProtKB-KW"/>
</dbReference>
<comment type="similarity">
    <text evidence="7">Belongs to the chloroperoxidase family.</text>
</comment>
<comment type="cofactor">
    <cofactor evidence="1">
        <name>heme b</name>
        <dbReference type="ChEBI" id="CHEBI:60344"/>
    </cofactor>
</comment>
<dbReference type="STRING" id="692275.N1QFX1"/>
<dbReference type="Pfam" id="PF01328">
    <property type="entry name" value="Peroxidase_2"/>
    <property type="match status" value="1"/>
</dbReference>
<evidence type="ECO:0000256" key="5">
    <source>
        <dbReference type="ARBA" id="ARBA00023002"/>
    </source>
</evidence>
<protein>
    <submittedName>
        <fullName evidence="9">Cloroperoxidase</fullName>
    </submittedName>
</protein>
<dbReference type="Gene3D" id="1.10.489.10">
    <property type="entry name" value="Chloroperoxidase-like"/>
    <property type="match status" value="1"/>
</dbReference>
<dbReference type="InterPro" id="IPR036851">
    <property type="entry name" value="Chloroperoxidase-like_sf"/>
</dbReference>
<dbReference type="GO" id="GO:0004601">
    <property type="term" value="F:peroxidase activity"/>
    <property type="evidence" value="ECO:0007669"/>
    <property type="project" value="UniProtKB-KW"/>
</dbReference>
<sequence>MGLMGKIGEAITDLAVICWDNGIALANLVTPKLKAGQVVPEGAPGHHLKWPEYVPPKEGDSRSACPMLNAMANHGILPHDGKNISFSEMNHKIRQTFNFASSFCFFVPNFSSRFLNKSYKTDRFDLADLSLHAPDAIEHDASLTRHDAAIQPDQGKPDLELVQQLLSEATGKMPDGSPLLTKADLSRALSKRRADARSTNKDYSESFFHNMFGSANSSTMLTIFGGSVADLMPMLTEERFSEQWEPRVLDRYGLTMAKFNGTVIPVEMKVDPKQYRKAI</sequence>
<keyword evidence="3" id="KW-0349">Heme</keyword>